<evidence type="ECO:0000313" key="3">
    <source>
        <dbReference type="EMBL" id="PTU23543.1"/>
    </source>
</evidence>
<feature type="chain" id="PRO_5015762959" description="WSC domain-containing protein" evidence="2">
    <location>
        <begin position="18"/>
        <end position="264"/>
    </location>
</feature>
<gene>
    <name evidence="3" type="ORF">P175DRAFT_0500114</name>
</gene>
<keyword evidence="2" id="KW-0732">Signal</keyword>
<comment type="caution">
    <text evidence="3">The sequence shown here is derived from an EMBL/GenBank/DDBJ whole genome shotgun (WGS) entry which is preliminary data.</text>
</comment>
<dbReference type="VEuPathDB" id="FungiDB:P175DRAFT_0500114"/>
<dbReference type="AlphaFoldDB" id="A0A2T5M4S8"/>
<reference evidence="3 4" key="1">
    <citation type="journal article" date="2018" name="Proc. Natl. Acad. Sci. U.S.A.">
        <title>Linking secondary metabolites to gene clusters through genome sequencing of six diverse Aspergillus species.</title>
        <authorList>
            <person name="Kaerboelling I."/>
            <person name="Vesth T.C."/>
            <person name="Frisvad J.C."/>
            <person name="Nybo J.L."/>
            <person name="Theobald S."/>
            <person name="Kuo A."/>
            <person name="Bowyer P."/>
            <person name="Matsuda Y."/>
            <person name="Mondo S."/>
            <person name="Lyhne E.K."/>
            <person name="Kogle M.E."/>
            <person name="Clum A."/>
            <person name="Lipzen A."/>
            <person name="Salamov A."/>
            <person name="Ngan C.Y."/>
            <person name="Daum C."/>
            <person name="Chiniquy J."/>
            <person name="Barry K."/>
            <person name="LaButti K."/>
            <person name="Haridas S."/>
            <person name="Simmons B.A."/>
            <person name="Magnuson J.K."/>
            <person name="Mortensen U.H."/>
            <person name="Larsen T.O."/>
            <person name="Grigoriev I.V."/>
            <person name="Baker S.E."/>
            <person name="Andersen M.R."/>
        </authorList>
    </citation>
    <scope>NUCLEOTIDE SEQUENCE [LARGE SCALE GENOMIC DNA]</scope>
    <source>
        <strain evidence="3 4">IBT 24754</strain>
    </source>
</reference>
<dbReference type="EMBL" id="MSFN02000002">
    <property type="protein sequence ID" value="PTU23543.1"/>
    <property type="molecule type" value="Genomic_DNA"/>
</dbReference>
<organism evidence="3 4">
    <name type="scientific">Aspergillus ochraceoroseus IBT 24754</name>
    <dbReference type="NCBI Taxonomy" id="1392256"/>
    <lineage>
        <taxon>Eukaryota</taxon>
        <taxon>Fungi</taxon>
        <taxon>Dikarya</taxon>
        <taxon>Ascomycota</taxon>
        <taxon>Pezizomycotina</taxon>
        <taxon>Eurotiomycetes</taxon>
        <taxon>Eurotiomycetidae</taxon>
        <taxon>Eurotiales</taxon>
        <taxon>Aspergillaceae</taxon>
        <taxon>Aspergillus</taxon>
        <taxon>Aspergillus subgen. Nidulantes</taxon>
    </lineage>
</organism>
<feature type="region of interest" description="Disordered" evidence="1">
    <location>
        <begin position="169"/>
        <end position="245"/>
    </location>
</feature>
<sequence length="264" mass="27491">MRLLVPLSGLLLTVAVASLPDPLICEESIDGQTPYSSDTIPCILGCHNGVAAATGTLLPGSLNTTAIPYCYLDCVRKDATPSQSALAPECSSACENGHSASPEELGWCVYWCVDGYRDIVESTTCVPHIEYITVSSTVIDGYTEPLLVLTEPAAWSSWYATQTVLPKTTTDGESVTQTSVSTQSTTSSVSSTGATAKSTQENTSQATSAGTTTTSGTRAELFPITSTGLAEEETAKPTSKGSEATSLYPGGLAMVAFLCMLVVM</sequence>
<name>A0A2T5M4S8_9EURO</name>
<dbReference type="RefSeq" id="XP_040754935.1">
    <property type="nucleotide sequence ID" value="XM_040896883.1"/>
</dbReference>
<protein>
    <recommendedName>
        <fullName evidence="5">WSC domain-containing protein</fullName>
    </recommendedName>
</protein>
<feature type="signal peptide" evidence="2">
    <location>
        <begin position="1"/>
        <end position="17"/>
    </location>
</feature>
<feature type="compositionally biased region" description="Low complexity" evidence="1">
    <location>
        <begin position="203"/>
        <end position="217"/>
    </location>
</feature>
<dbReference type="Proteomes" id="UP000244073">
    <property type="component" value="Unassembled WGS sequence"/>
</dbReference>
<dbReference type="OrthoDB" id="3023467at2759"/>
<evidence type="ECO:0008006" key="5">
    <source>
        <dbReference type="Google" id="ProtNLM"/>
    </source>
</evidence>
<feature type="compositionally biased region" description="Polar residues" evidence="1">
    <location>
        <begin position="236"/>
        <end position="245"/>
    </location>
</feature>
<proteinExistence type="predicted"/>
<evidence type="ECO:0000256" key="2">
    <source>
        <dbReference type="SAM" id="SignalP"/>
    </source>
</evidence>
<evidence type="ECO:0000313" key="4">
    <source>
        <dbReference type="Proteomes" id="UP000244073"/>
    </source>
</evidence>
<dbReference type="GeneID" id="63813765"/>
<evidence type="ECO:0000256" key="1">
    <source>
        <dbReference type="SAM" id="MobiDB-lite"/>
    </source>
</evidence>
<feature type="compositionally biased region" description="Polar residues" evidence="1">
    <location>
        <begin position="193"/>
        <end position="202"/>
    </location>
</feature>
<accession>A0A2T5M4S8</accession>
<feature type="compositionally biased region" description="Low complexity" evidence="1">
    <location>
        <begin position="174"/>
        <end position="192"/>
    </location>
</feature>